<feature type="non-terminal residue" evidence="1">
    <location>
        <position position="122"/>
    </location>
</feature>
<accession>A0A087TH57</accession>
<dbReference type="AlphaFoldDB" id="A0A087TH57"/>
<evidence type="ECO:0000313" key="2">
    <source>
        <dbReference type="Proteomes" id="UP000054359"/>
    </source>
</evidence>
<protein>
    <submittedName>
        <fullName evidence="1">Uncharacterized protein</fullName>
    </submittedName>
</protein>
<reference evidence="1 2" key="1">
    <citation type="submission" date="2013-11" db="EMBL/GenBank/DDBJ databases">
        <title>Genome sequencing of Stegodyphus mimosarum.</title>
        <authorList>
            <person name="Bechsgaard J."/>
        </authorList>
    </citation>
    <scope>NUCLEOTIDE SEQUENCE [LARGE SCALE GENOMIC DNA]</scope>
</reference>
<evidence type="ECO:0000313" key="1">
    <source>
        <dbReference type="EMBL" id="KFM64446.1"/>
    </source>
</evidence>
<sequence>MNQDDIWQESMWIAEDENDEEYVNYKPNTKHKMSVSKKDINPQMRSSEPNLRNIEQSGEISVLFAPIAENLDPSDDHSSVSEFEWNYFRDDSAFIPVRRLLQGNKDGLDDSAATPHTMTNAE</sequence>
<proteinExistence type="predicted"/>
<organism evidence="1 2">
    <name type="scientific">Stegodyphus mimosarum</name>
    <name type="common">African social velvet spider</name>
    <dbReference type="NCBI Taxonomy" id="407821"/>
    <lineage>
        <taxon>Eukaryota</taxon>
        <taxon>Metazoa</taxon>
        <taxon>Ecdysozoa</taxon>
        <taxon>Arthropoda</taxon>
        <taxon>Chelicerata</taxon>
        <taxon>Arachnida</taxon>
        <taxon>Araneae</taxon>
        <taxon>Araneomorphae</taxon>
        <taxon>Entelegynae</taxon>
        <taxon>Eresoidea</taxon>
        <taxon>Eresidae</taxon>
        <taxon>Stegodyphus</taxon>
    </lineage>
</organism>
<dbReference type="Proteomes" id="UP000054359">
    <property type="component" value="Unassembled WGS sequence"/>
</dbReference>
<keyword evidence="2" id="KW-1185">Reference proteome</keyword>
<dbReference type="EMBL" id="KK115212">
    <property type="protein sequence ID" value="KFM64446.1"/>
    <property type="molecule type" value="Genomic_DNA"/>
</dbReference>
<gene>
    <name evidence="1" type="ORF">X975_09834</name>
</gene>
<name>A0A087TH57_STEMI</name>
<dbReference type="OrthoDB" id="10022583at2759"/>